<evidence type="ECO:0000313" key="3">
    <source>
        <dbReference type="EMBL" id="CAH0382061.1"/>
    </source>
</evidence>
<proteinExistence type="predicted"/>
<feature type="chain" id="PRO_5040259142" description="Apple domain-containing protein" evidence="2">
    <location>
        <begin position="26"/>
        <end position="209"/>
    </location>
</feature>
<name>A0A9P0EWQ0_BEMTA</name>
<feature type="region of interest" description="Disordered" evidence="1">
    <location>
        <begin position="181"/>
        <end position="209"/>
    </location>
</feature>
<evidence type="ECO:0008006" key="5">
    <source>
        <dbReference type="Google" id="ProtNLM"/>
    </source>
</evidence>
<protein>
    <recommendedName>
        <fullName evidence="5">Apple domain-containing protein</fullName>
    </recommendedName>
</protein>
<feature type="compositionally biased region" description="Polar residues" evidence="1">
    <location>
        <begin position="198"/>
        <end position="209"/>
    </location>
</feature>
<reference evidence="3" key="1">
    <citation type="submission" date="2021-12" db="EMBL/GenBank/DDBJ databases">
        <authorList>
            <person name="King R."/>
        </authorList>
    </citation>
    <scope>NUCLEOTIDE SEQUENCE</scope>
</reference>
<evidence type="ECO:0000256" key="1">
    <source>
        <dbReference type="SAM" id="MobiDB-lite"/>
    </source>
</evidence>
<organism evidence="3 4">
    <name type="scientific">Bemisia tabaci</name>
    <name type="common">Sweetpotato whitefly</name>
    <name type="synonym">Aleurodes tabaci</name>
    <dbReference type="NCBI Taxonomy" id="7038"/>
    <lineage>
        <taxon>Eukaryota</taxon>
        <taxon>Metazoa</taxon>
        <taxon>Ecdysozoa</taxon>
        <taxon>Arthropoda</taxon>
        <taxon>Hexapoda</taxon>
        <taxon>Insecta</taxon>
        <taxon>Pterygota</taxon>
        <taxon>Neoptera</taxon>
        <taxon>Paraneoptera</taxon>
        <taxon>Hemiptera</taxon>
        <taxon>Sternorrhyncha</taxon>
        <taxon>Aleyrodoidea</taxon>
        <taxon>Aleyrodidae</taxon>
        <taxon>Aleyrodinae</taxon>
        <taxon>Bemisia</taxon>
    </lineage>
</organism>
<feature type="region of interest" description="Disordered" evidence="1">
    <location>
        <begin position="146"/>
        <end position="166"/>
    </location>
</feature>
<gene>
    <name evidence="3" type="ORF">BEMITA_LOCUS1650</name>
</gene>
<feature type="region of interest" description="Disordered" evidence="1">
    <location>
        <begin position="46"/>
        <end position="69"/>
    </location>
</feature>
<sequence>MADRHLGWALLLTAAISLLPAPASPQETVQGPGFAAKASTLAATTLGPSTTAARDRGKTGTEAAPGAGVADCEPDMIGFELVTGYVFTAPDDLLDSIPGTLMLTDCLEACQNNDTCHSPPSRWLLSMTSSRTNESVNSQAGLRVMSTIPSSPHYPTSCRSSYPRSMISNPTRRQQLTDAVAKAATVSPAPAVKGHGTSCPTRPDNVSDT</sequence>
<dbReference type="EMBL" id="OU963862">
    <property type="protein sequence ID" value="CAH0382061.1"/>
    <property type="molecule type" value="Genomic_DNA"/>
</dbReference>
<keyword evidence="4" id="KW-1185">Reference proteome</keyword>
<evidence type="ECO:0000313" key="4">
    <source>
        <dbReference type="Proteomes" id="UP001152759"/>
    </source>
</evidence>
<evidence type="ECO:0000256" key="2">
    <source>
        <dbReference type="SAM" id="SignalP"/>
    </source>
</evidence>
<keyword evidence="2" id="KW-0732">Signal</keyword>
<feature type="signal peptide" evidence="2">
    <location>
        <begin position="1"/>
        <end position="25"/>
    </location>
</feature>
<accession>A0A9P0EWQ0</accession>
<dbReference type="AlphaFoldDB" id="A0A9P0EWQ0"/>
<feature type="compositionally biased region" description="Polar residues" evidence="1">
    <location>
        <begin position="147"/>
        <end position="166"/>
    </location>
</feature>
<dbReference type="Proteomes" id="UP001152759">
    <property type="component" value="Chromosome 1"/>
</dbReference>